<feature type="signal peptide" evidence="2">
    <location>
        <begin position="1"/>
        <end position="22"/>
    </location>
</feature>
<proteinExistence type="predicted"/>
<keyword evidence="4" id="KW-1185">Reference proteome</keyword>
<dbReference type="OrthoDB" id="9786191at2"/>
<accession>A4CNJ5</accession>
<keyword evidence="2" id="KW-0732">Signal</keyword>
<protein>
    <recommendedName>
        <fullName evidence="5">Cytochrome c domain-containing protein</fullName>
    </recommendedName>
</protein>
<evidence type="ECO:0000256" key="1">
    <source>
        <dbReference type="SAM" id="MobiDB-lite"/>
    </source>
</evidence>
<reference evidence="3 4" key="1">
    <citation type="journal article" date="2009" name="J. Bacteriol.">
        <title>Complete genome sequence of Robiginitalea biformata HTCC2501.</title>
        <authorList>
            <person name="Oh H.M."/>
            <person name="Giovannoni S.J."/>
            <person name="Lee K."/>
            <person name="Ferriera S."/>
            <person name="Johnson J."/>
            <person name="Cho J.C."/>
        </authorList>
    </citation>
    <scope>NUCLEOTIDE SEQUENCE [LARGE SCALE GENOMIC DNA]</scope>
    <source>
        <strain evidence="4">ATCC BAA-864 / HTCC2501 / KCTC 12146</strain>
    </source>
</reference>
<dbReference type="STRING" id="313596.RB2501_00261"/>
<feature type="compositionally biased region" description="Gly residues" evidence="1">
    <location>
        <begin position="38"/>
        <end position="52"/>
    </location>
</feature>
<dbReference type="RefSeq" id="WP_015755250.1">
    <property type="nucleotide sequence ID" value="NC_013222.1"/>
</dbReference>
<dbReference type="AlphaFoldDB" id="A4CNJ5"/>
<dbReference type="KEGG" id="rbi:RB2501_00261"/>
<organism evidence="3 4">
    <name type="scientific">Robiginitalea biformata (strain ATCC BAA-864 / DSM 15991 / KCTC 12146 / HTCC2501)</name>
    <dbReference type="NCBI Taxonomy" id="313596"/>
    <lineage>
        <taxon>Bacteria</taxon>
        <taxon>Pseudomonadati</taxon>
        <taxon>Bacteroidota</taxon>
        <taxon>Flavobacteriia</taxon>
        <taxon>Flavobacteriales</taxon>
        <taxon>Flavobacteriaceae</taxon>
        <taxon>Robiginitalea</taxon>
    </lineage>
</organism>
<dbReference type="HOGENOM" id="CLU_1863665_0_0_10"/>
<feature type="chain" id="PRO_5002667605" description="Cytochrome c domain-containing protein" evidence="2">
    <location>
        <begin position="23"/>
        <end position="137"/>
    </location>
</feature>
<evidence type="ECO:0008006" key="5">
    <source>
        <dbReference type="Google" id="ProtNLM"/>
    </source>
</evidence>
<dbReference type="EMBL" id="CP001712">
    <property type="protein sequence ID" value="EAR14462.1"/>
    <property type="molecule type" value="Genomic_DNA"/>
</dbReference>
<dbReference type="eggNOG" id="COG2010">
    <property type="taxonomic scope" value="Bacteria"/>
</dbReference>
<evidence type="ECO:0000313" key="4">
    <source>
        <dbReference type="Proteomes" id="UP000009049"/>
    </source>
</evidence>
<dbReference type="PROSITE" id="PS51257">
    <property type="entry name" value="PROKAR_LIPOPROTEIN"/>
    <property type="match status" value="1"/>
</dbReference>
<evidence type="ECO:0000256" key="2">
    <source>
        <dbReference type="SAM" id="SignalP"/>
    </source>
</evidence>
<gene>
    <name evidence="3" type="ordered locus">RB2501_00261</name>
</gene>
<dbReference type="Proteomes" id="UP000009049">
    <property type="component" value="Chromosome"/>
</dbReference>
<feature type="region of interest" description="Disordered" evidence="1">
    <location>
        <begin position="20"/>
        <end position="59"/>
    </location>
</feature>
<evidence type="ECO:0000313" key="3">
    <source>
        <dbReference type="EMBL" id="EAR14462.1"/>
    </source>
</evidence>
<name>A4CNJ5_ROBBH</name>
<sequence length="137" mass="13945">MKKMKVILGAVALAAVVSCSKGGDSDPVNDPPVNNPGNGSGDDSGDGSGDGAGTDPVSYQADIAPIMSSSCTNCHGDPPTQAAPMALVTLAQVRSAVEDRGLISRINSTSNPMPPDGRLPQATRDLIQAWVDQGFPE</sequence>